<dbReference type="SUPFAM" id="SSF53756">
    <property type="entry name" value="UDP-Glycosyltransferase/glycogen phosphorylase"/>
    <property type="match status" value="1"/>
</dbReference>
<evidence type="ECO:0000313" key="3">
    <source>
        <dbReference type="EMBL" id="MDG0814686.1"/>
    </source>
</evidence>
<sequence>MRVVTILGTRPEVIRLSLLTRLLDDLSSRHVIVHTGQNFSPRLNDIFYEEMALRQPDVQIAARKETVGAQLSATFAAVEEVLLRERPDRVLLLGDTNSALCAVLAERLGFPVVHMEAGNRCFDLAVPEEKNRRIIDAVSTANLPYTENSKQNLLREGFPVARIFKTGNPIFEVLEHYKPKIDASDVLERLKLQPGGYLLATIHRAENVDDPGRLREIVTGLGMTAEQQGMRLICSLHPRTRSRLTTDMAELIHPLLEFHEPFGFFDFVRLERSARCVLTDSGTVQEECCIFQVPAVTVRRTTERPETVDCGSNIVSGVEARAIARSADAMIRLGAGWQLPEGYGDRQVSAKVAKYVLGGMMDV</sequence>
<evidence type="ECO:0000313" key="4">
    <source>
        <dbReference type="Proteomes" id="UP001153404"/>
    </source>
</evidence>
<evidence type="ECO:0000256" key="1">
    <source>
        <dbReference type="RuleBase" id="RU003513"/>
    </source>
</evidence>
<proteinExistence type="inferred from homology"/>
<reference evidence="3" key="1">
    <citation type="submission" date="2022-10" db="EMBL/GenBank/DDBJ databases">
        <title>Comparative genomic analysis of Cohnella hashimotonis sp. nov., isolated from the International Space Station.</title>
        <authorList>
            <person name="Simpson A."/>
            <person name="Venkateswaran K."/>
        </authorList>
    </citation>
    <scope>NUCLEOTIDE SEQUENCE</scope>
    <source>
        <strain evidence="3">DSM 28161</strain>
    </source>
</reference>
<gene>
    <name evidence="3" type="primary">wecB</name>
    <name evidence="3" type="ORF">OMP40_39415</name>
</gene>
<accession>A0A9X4L0E0</accession>
<dbReference type="Pfam" id="PF02350">
    <property type="entry name" value="Epimerase_2"/>
    <property type="match status" value="1"/>
</dbReference>
<comment type="similarity">
    <text evidence="1">Belongs to the UDP-N-acetylglucosamine 2-epimerase family.</text>
</comment>
<dbReference type="PANTHER" id="PTHR43174:SF1">
    <property type="entry name" value="UDP-N-ACETYLGLUCOSAMINE 2-EPIMERASE"/>
    <property type="match status" value="1"/>
</dbReference>
<dbReference type="CDD" id="cd03786">
    <property type="entry name" value="GTB_UDP-GlcNAc_2-Epimerase"/>
    <property type="match status" value="1"/>
</dbReference>
<evidence type="ECO:0000259" key="2">
    <source>
        <dbReference type="Pfam" id="PF02350"/>
    </source>
</evidence>
<name>A0A9X4L0E0_9BACL</name>
<dbReference type="InterPro" id="IPR029767">
    <property type="entry name" value="WecB-like"/>
</dbReference>
<keyword evidence="4" id="KW-1185">Reference proteome</keyword>
<keyword evidence="1 3" id="KW-0413">Isomerase</keyword>
<dbReference type="AlphaFoldDB" id="A0A9X4L0E0"/>
<dbReference type="Proteomes" id="UP001153404">
    <property type="component" value="Unassembled WGS sequence"/>
</dbReference>
<dbReference type="RefSeq" id="WP_277539652.1">
    <property type="nucleotide sequence ID" value="NZ_JAPDIA010000009.1"/>
</dbReference>
<dbReference type="GO" id="GO:0008761">
    <property type="term" value="F:UDP-N-acetylglucosamine 2-epimerase activity"/>
    <property type="evidence" value="ECO:0007669"/>
    <property type="project" value="UniProtKB-EC"/>
</dbReference>
<dbReference type="EC" id="5.1.3.14" evidence="3"/>
<dbReference type="Gene3D" id="3.40.50.2000">
    <property type="entry name" value="Glycogen Phosphorylase B"/>
    <property type="match status" value="2"/>
</dbReference>
<organism evidence="3 4">
    <name type="scientific">Cohnella rhizosphaerae</name>
    <dbReference type="NCBI Taxonomy" id="1457232"/>
    <lineage>
        <taxon>Bacteria</taxon>
        <taxon>Bacillati</taxon>
        <taxon>Bacillota</taxon>
        <taxon>Bacilli</taxon>
        <taxon>Bacillales</taxon>
        <taxon>Paenibacillaceae</taxon>
        <taxon>Cohnella</taxon>
    </lineage>
</organism>
<dbReference type="InterPro" id="IPR003331">
    <property type="entry name" value="UDP_GlcNAc_Epimerase_2_dom"/>
</dbReference>
<comment type="caution">
    <text evidence="3">The sequence shown here is derived from an EMBL/GenBank/DDBJ whole genome shotgun (WGS) entry which is preliminary data.</text>
</comment>
<feature type="domain" description="UDP-N-acetylglucosamine 2-epimerase" evidence="2">
    <location>
        <begin position="29"/>
        <end position="355"/>
    </location>
</feature>
<protein>
    <submittedName>
        <fullName evidence="3">UDP-N-acetylglucosamine 2-epimerase (Non-hydrolyzing)</fullName>
        <ecNumber evidence="3">5.1.3.14</ecNumber>
    </submittedName>
</protein>
<dbReference type="EMBL" id="JAPDIA010000009">
    <property type="protein sequence ID" value="MDG0814686.1"/>
    <property type="molecule type" value="Genomic_DNA"/>
</dbReference>
<dbReference type="NCBIfam" id="TIGR00236">
    <property type="entry name" value="wecB"/>
    <property type="match status" value="1"/>
</dbReference>
<dbReference type="PANTHER" id="PTHR43174">
    <property type="entry name" value="UDP-N-ACETYLGLUCOSAMINE 2-EPIMERASE"/>
    <property type="match status" value="1"/>
</dbReference>